<keyword evidence="6" id="KW-0418">Kinase</keyword>
<dbReference type="Gene3D" id="3.30.200.20">
    <property type="entry name" value="Phosphorylase Kinase, domain 1"/>
    <property type="match status" value="1"/>
</dbReference>
<evidence type="ECO:0000313" key="12">
    <source>
        <dbReference type="EMBL" id="MEQ2234753.1"/>
    </source>
</evidence>
<keyword evidence="10" id="KW-0732">Signal</keyword>
<sequence>MLKCSCCFCGLFLSLETSSSNLAHYSKETGDLRKRILKRKAEDFKEPPRKMVKTEIKQERVDSQRDKFKEKYTELHQFGEGGFGSVFAGYRKEDKLPVAIKHIPKQKVVLTHKDENGRHLALEVAIMLKLRAITTSSVGQSCMVVLLDWYDLDQELILVMERPMSAESLFDHLKDHKGPLKQKEAKIIMKQLVEAGIHLQHADIFHRDIKAENILIETNSEVPRVYLIDFGLSCFDNTRKFELFYGTIDHIPPEFDRHGTYSAGPTTVWQLGVLLFELLHNKMFNTSSFLQNELKIGKRLSKKCKDILTKCLNINQEERPTLEELLCHPWFS</sequence>
<feature type="signal peptide" evidence="10">
    <location>
        <begin position="1"/>
        <end position="19"/>
    </location>
</feature>
<keyword evidence="7" id="KW-0067">ATP-binding</keyword>
<dbReference type="InterPro" id="IPR008271">
    <property type="entry name" value="Ser/Thr_kinase_AS"/>
</dbReference>
<reference evidence="12 13" key="1">
    <citation type="submission" date="2021-06" db="EMBL/GenBank/DDBJ databases">
        <authorList>
            <person name="Palmer J.M."/>
        </authorList>
    </citation>
    <scope>NUCLEOTIDE SEQUENCE [LARGE SCALE GENOMIC DNA]</scope>
    <source>
        <strain evidence="13">if_2019</strain>
        <tissue evidence="12">Muscle</tissue>
    </source>
</reference>
<keyword evidence="13" id="KW-1185">Reference proteome</keyword>
<dbReference type="InterPro" id="IPR051138">
    <property type="entry name" value="PIM_Ser/Thr_kinase"/>
</dbReference>
<comment type="catalytic activity">
    <reaction evidence="8">
        <text>L-threonyl-[protein] + ATP = O-phospho-L-threonyl-[protein] + ADP + H(+)</text>
        <dbReference type="Rhea" id="RHEA:46608"/>
        <dbReference type="Rhea" id="RHEA-COMP:11060"/>
        <dbReference type="Rhea" id="RHEA-COMP:11605"/>
        <dbReference type="ChEBI" id="CHEBI:15378"/>
        <dbReference type="ChEBI" id="CHEBI:30013"/>
        <dbReference type="ChEBI" id="CHEBI:30616"/>
        <dbReference type="ChEBI" id="CHEBI:61977"/>
        <dbReference type="ChEBI" id="CHEBI:456216"/>
        <dbReference type="EC" id="2.7.11.1"/>
    </reaction>
</comment>
<dbReference type="PROSITE" id="PS50011">
    <property type="entry name" value="PROTEIN_KINASE_DOM"/>
    <property type="match status" value="1"/>
</dbReference>
<evidence type="ECO:0000256" key="4">
    <source>
        <dbReference type="ARBA" id="ARBA00022679"/>
    </source>
</evidence>
<comment type="catalytic activity">
    <reaction evidence="9">
        <text>L-seryl-[protein] + ATP = O-phospho-L-seryl-[protein] + ADP + H(+)</text>
        <dbReference type="Rhea" id="RHEA:17989"/>
        <dbReference type="Rhea" id="RHEA-COMP:9863"/>
        <dbReference type="Rhea" id="RHEA-COMP:11604"/>
        <dbReference type="ChEBI" id="CHEBI:15378"/>
        <dbReference type="ChEBI" id="CHEBI:29999"/>
        <dbReference type="ChEBI" id="CHEBI:30616"/>
        <dbReference type="ChEBI" id="CHEBI:83421"/>
        <dbReference type="ChEBI" id="CHEBI:456216"/>
        <dbReference type="EC" id="2.7.11.1"/>
    </reaction>
</comment>
<evidence type="ECO:0000259" key="11">
    <source>
        <dbReference type="PROSITE" id="PS50011"/>
    </source>
</evidence>
<evidence type="ECO:0000313" key="13">
    <source>
        <dbReference type="Proteomes" id="UP001482620"/>
    </source>
</evidence>
<keyword evidence="3" id="KW-0723">Serine/threonine-protein kinase</keyword>
<dbReference type="Gene3D" id="1.10.510.10">
    <property type="entry name" value="Transferase(Phosphotransferase) domain 1"/>
    <property type="match status" value="1"/>
</dbReference>
<evidence type="ECO:0000256" key="7">
    <source>
        <dbReference type="ARBA" id="ARBA00022840"/>
    </source>
</evidence>
<dbReference type="SUPFAM" id="SSF56112">
    <property type="entry name" value="Protein kinase-like (PK-like)"/>
    <property type="match status" value="1"/>
</dbReference>
<feature type="domain" description="Protein kinase" evidence="11">
    <location>
        <begin position="72"/>
        <end position="331"/>
    </location>
</feature>
<dbReference type="PANTHER" id="PTHR22984">
    <property type="entry name" value="SERINE/THREONINE-PROTEIN KINASE PIM"/>
    <property type="match status" value="1"/>
</dbReference>
<evidence type="ECO:0000256" key="9">
    <source>
        <dbReference type="ARBA" id="ARBA00048679"/>
    </source>
</evidence>
<evidence type="ECO:0000256" key="5">
    <source>
        <dbReference type="ARBA" id="ARBA00022741"/>
    </source>
</evidence>
<accession>A0ABV0TPB0</accession>
<keyword evidence="4" id="KW-0808">Transferase</keyword>
<dbReference type="SMART" id="SM00220">
    <property type="entry name" value="S_TKc"/>
    <property type="match status" value="1"/>
</dbReference>
<evidence type="ECO:0000256" key="2">
    <source>
        <dbReference type="ARBA" id="ARBA00012513"/>
    </source>
</evidence>
<evidence type="ECO:0000256" key="6">
    <source>
        <dbReference type="ARBA" id="ARBA00022777"/>
    </source>
</evidence>
<dbReference type="Pfam" id="PF00069">
    <property type="entry name" value="Pkinase"/>
    <property type="match status" value="1"/>
</dbReference>
<dbReference type="PANTHER" id="PTHR22984:SF11">
    <property type="entry name" value="AURORA KINASE-RELATED"/>
    <property type="match status" value="1"/>
</dbReference>
<dbReference type="InterPro" id="IPR000719">
    <property type="entry name" value="Prot_kinase_dom"/>
</dbReference>
<evidence type="ECO:0000256" key="10">
    <source>
        <dbReference type="SAM" id="SignalP"/>
    </source>
</evidence>
<dbReference type="EMBL" id="JAHRIQ010041057">
    <property type="protein sequence ID" value="MEQ2234753.1"/>
    <property type="molecule type" value="Genomic_DNA"/>
</dbReference>
<gene>
    <name evidence="12" type="ORF">ILYODFUR_034636</name>
</gene>
<dbReference type="EC" id="2.7.11.1" evidence="2"/>
<evidence type="ECO:0000256" key="1">
    <source>
        <dbReference type="ARBA" id="ARBA00005505"/>
    </source>
</evidence>
<organism evidence="12 13">
    <name type="scientific">Ilyodon furcidens</name>
    <name type="common">goldbreast splitfin</name>
    <dbReference type="NCBI Taxonomy" id="33524"/>
    <lineage>
        <taxon>Eukaryota</taxon>
        <taxon>Metazoa</taxon>
        <taxon>Chordata</taxon>
        <taxon>Craniata</taxon>
        <taxon>Vertebrata</taxon>
        <taxon>Euteleostomi</taxon>
        <taxon>Actinopterygii</taxon>
        <taxon>Neopterygii</taxon>
        <taxon>Teleostei</taxon>
        <taxon>Neoteleostei</taxon>
        <taxon>Acanthomorphata</taxon>
        <taxon>Ovalentaria</taxon>
        <taxon>Atherinomorphae</taxon>
        <taxon>Cyprinodontiformes</taxon>
        <taxon>Goodeidae</taxon>
        <taxon>Ilyodon</taxon>
    </lineage>
</organism>
<evidence type="ECO:0000256" key="3">
    <source>
        <dbReference type="ARBA" id="ARBA00022527"/>
    </source>
</evidence>
<dbReference type="InterPro" id="IPR011009">
    <property type="entry name" value="Kinase-like_dom_sf"/>
</dbReference>
<proteinExistence type="inferred from homology"/>
<keyword evidence="5" id="KW-0547">Nucleotide-binding</keyword>
<name>A0ABV0TPB0_9TELE</name>
<dbReference type="PROSITE" id="PS00108">
    <property type="entry name" value="PROTEIN_KINASE_ST"/>
    <property type="match status" value="1"/>
</dbReference>
<protein>
    <recommendedName>
        <fullName evidence="2">non-specific serine/threonine protein kinase</fullName>
        <ecNumber evidence="2">2.7.11.1</ecNumber>
    </recommendedName>
</protein>
<feature type="chain" id="PRO_5047497193" description="non-specific serine/threonine protein kinase" evidence="10">
    <location>
        <begin position="20"/>
        <end position="332"/>
    </location>
</feature>
<comment type="similarity">
    <text evidence="1">Belongs to the protein kinase superfamily. CAMK Ser/Thr protein kinase family. PIM subfamily.</text>
</comment>
<comment type="caution">
    <text evidence="12">The sequence shown here is derived from an EMBL/GenBank/DDBJ whole genome shotgun (WGS) entry which is preliminary data.</text>
</comment>
<dbReference type="Proteomes" id="UP001482620">
    <property type="component" value="Unassembled WGS sequence"/>
</dbReference>
<evidence type="ECO:0000256" key="8">
    <source>
        <dbReference type="ARBA" id="ARBA00047899"/>
    </source>
</evidence>